<gene>
    <name evidence="6" type="primary">menD</name>
    <name evidence="8" type="ORF">SAMN04489860_2520</name>
</gene>
<dbReference type="Gene3D" id="3.40.50.1220">
    <property type="entry name" value="TPP-binding domain"/>
    <property type="match status" value="1"/>
</dbReference>
<evidence type="ECO:0000256" key="2">
    <source>
        <dbReference type="ARBA" id="ARBA00022723"/>
    </source>
</evidence>
<comment type="similarity">
    <text evidence="6">Belongs to the TPP enzyme family. MenD subfamily.</text>
</comment>
<dbReference type="CDD" id="cd02009">
    <property type="entry name" value="TPP_SHCHC_synthase"/>
    <property type="match status" value="1"/>
</dbReference>
<dbReference type="GO" id="GO:0009234">
    <property type="term" value="P:menaquinone biosynthetic process"/>
    <property type="evidence" value="ECO:0007669"/>
    <property type="project" value="UniProtKB-UniRule"/>
</dbReference>
<dbReference type="PANTHER" id="PTHR42916">
    <property type="entry name" value="2-SUCCINYL-5-ENOLPYRUVYL-6-HYDROXY-3-CYCLOHEXENE-1-CARBOXYLATE SYNTHASE"/>
    <property type="match status" value="1"/>
</dbReference>
<dbReference type="SUPFAM" id="SSF52518">
    <property type="entry name" value="Thiamin diphosphate-binding fold (THDP-binding)"/>
    <property type="match status" value="2"/>
</dbReference>
<dbReference type="AlphaFoldDB" id="A0A1H1VIW6"/>
<dbReference type="Gene3D" id="3.40.50.970">
    <property type="match status" value="2"/>
</dbReference>
<dbReference type="GO" id="GO:0030145">
    <property type="term" value="F:manganese ion binding"/>
    <property type="evidence" value="ECO:0007669"/>
    <property type="project" value="UniProtKB-UniRule"/>
</dbReference>
<evidence type="ECO:0000313" key="9">
    <source>
        <dbReference type="Proteomes" id="UP000185663"/>
    </source>
</evidence>
<evidence type="ECO:0000256" key="4">
    <source>
        <dbReference type="ARBA" id="ARBA00023052"/>
    </source>
</evidence>
<feature type="domain" description="Thiamine pyrophosphate enzyme N-terminal TPP-binding" evidence="7">
    <location>
        <begin position="21"/>
        <end position="143"/>
    </location>
</feature>
<dbReference type="Proteomes" id="UP000185663">
    <property type="component" value="Chromosome I"/>
</dbReference>
<comment type="subunit">
    <text evidence="6">Homodimer.</text>
</comment>
<dbReference type="InterPro" id="IPR004433">
    <property type="entry name" value="MenaQ_synth_MenD"/>
</dbReference>
<comment type="cofactor">
    <cofactor evidence="6">
        <name>Mg(2+)</name>
        <dbReference type="ChEBI" id="CHEBI:18420"/>
    </cofactor>
    <cofactor evidence="6">
        <name>Mn(2+)</name>
        <dbReference type="ChEBI" id="CHEBI:29035"/>
    </cofactor>
</comment>
<comment type="pathway">
    <text evidence="6">Quinol/quinone metabolism; menaquinone biosynthesis.</text>
</comment>
<keyword evidence="2 6" id="KW-0479">Metal-binding</keyword>
<evidence type="ECO:0000256" key="3">
    <source>
        <dbReference type="ARBA" id="ARBA00022842"/>
    </source>
</evidence>
<dbReference type="EC" id="2.2.1.9" evidence="6"/>
<dbReference type="Pfam" id="PF02776">
    <property type="entry name" value="TPP_enzyme_N"/>
    <property type="match status" value="1"/>
</dbReference>
<keyword evidence="4 6" id="KW-0786">Thiamine pyrophosphate</keyword>
<keyword evidence="9" id="KW-1185">Reference proteome</keyword>
<protein>
    <recommendedName>
        <fullName evidence="6">2-succinyl-5-enolpyruvyl-6-hydroxy-3-cyclohexene-1-carboxylate synthase</fullName>
        <shortName evidence="6">SEPHCHC synthase</shortName>
        <ecNumber evidence="6">2.2.1.9</ecNumber>
    </recommendedName>
    <alternativeName>
        <fullName evidence="6">Menaquinone biosynthesis protein MenD</fullName>
    </alternativeName>
</protein>
<comment type="function">
    <text evidence="6">Catalyzes the thiamine diphosphate-dependent decarboxylation of 2-oxoglutarate and the subsequent addition of the resulting succinic semialdehyde-thiamine pyrophosphate anion to isochorismate to yield 2-succinyl-5-enolpyruvyl-6-hydroxy-3-cyclohexene-1-carboxylate (SEPHCHC).</text>
</comment>
<dbReference type="UniPathway" id="UPA01057">
    <property type="reaction ID" value="UER00164"/>
</dbReference>
<dbReference type="STRING" id="545619.SAMN04489860_2520"/>
<accession>A0A1H1VIW6</accession>
<evidence type="ECO:0000256" key="6">
    <source>
        <dbReference type="HAMAP-Rule" id="MF_01659"/>
    </source>
</evidence>
<sequence length="600" mass="60850">MSAVNENAPATDPVDPPAVRAARSVVDLLLAHGMRDAVVCPGSRSAPLAYALADAEAEGRVRLHVRVDERTAGFLALGLCRGAGLDGPPVPVAVVTTSGTAAANLHPAILEAHHAGVPVVALTADRPHELRGTGANQTTDQVGLFGTAVRHAVDVPAPEGRDGQDRDLRDVVTRAVVAATGARTAYPGPVHLNLAFRDPLAPSRLRAAGEGSGSGTDVPVVGRVEPVLAPDVLAHPLLDAGPDEPPTVLVAGDGAGPHARRLAEARGWPVLAEASSGASGGSNGIAAHRLVLGVEGLVSTVRRVVVAGRPTLSRPVQALLGRKDVDVVVLAPGGAPWPDAARSAALVLPAVPARWWEAEPGPAGHLDQWRRAGTAAAVAVARVLDDDEALTGVHVARAVARATGAGGLLVVGSSNPVRDLDLVLDATPPLVLANRGLAGIDGTVSTATGVAVAAGRPTTLLAGDLTFLHDAGGLLRGPGEPPLDLRIVVVDDDGGSIFATLEHGRLATEGDRAAARFERIFGTPHGADLGTIAAGYGVAVVEIDGRAGTGPDALDALGSALARPVHGMQMIHVRVGRDGRRTHGQALAAAVVRACSYVRS</sequence>
<dbReference type="GO" id="GO:0070204">
    <property type="term" value="F:2-succinyl-5-enolpyruvyl-6-hydroxy-3-cyclohexene-1-carboxylic-acid synthase activity"/>
    <property type="evidence" value="ECO:0007669"/>
    <property type="project" value="UniProtKB-UniRule"/>
</dbReference>
<keyword evidence="3 6" id="KW-0460">Magnesium</keyword>
<comment type="pathway">
    <text evidence="6">Quinol/quinone metabolism; 1,4-dihydroxy-2-naphthoate biosynthesis; 1,4-dihydroxy-2-naphthoate from chorismate: step 2/7.</text>
</comment>
<evidence type="ECO:0000256" key="5">
    <source>
        <dbReference type="ARBA" id="ARBA00023211"/>
    </source>
</evidence>
<comment type="catalytic activity">
    <reaction evidence="6">
        <text>isochorismate + 2-oxoglutarate + H(+) = 5-enolpyruvoyl-6-hydroxy-2-succinyl-cyclohex-3-ene-1-carboxylate + CO2</text>
        <dbReference type="Rhea" id="RHEA:25593"/>
        <dbReference type="ChEBI" id="CHEBI:15378"/>
        <dbReference type="ChEBI" id="CHEBI:16526"/>
        <dbReference type="ChEBI" id="CHEBI:16810"/>
        <dbReference type="ChEBI" id="CHEBI:29780"/>
        <dbReference type="ChEBI" id="CHEBI:58818"/>
        <dbReference type="EC" id="2.2.1.9"/>
    </reaction>
</comment>
<organism evidence="8 9">
    <name type="scientific">Paraoerskovia marina</name>
    <dbReference type="NCBI Taxonomy" id="545619"/>
    <lineage>
        <taxon>Bacteria</taxon>
        <taxon>Bacillati</taxon>
        <taxon>Actinomycetota</taxon>
        <taxon>Actinomycetes</taxon>
        <taxon>Micrococcales</taxon>
        <taxon>Cellulomonadaceae</taxon>
        <taxon>Paraoerskovia</taxon>
    </lineage>
</organism>
<dbReference type="UniPathway" id="UPA00079"/>
<dbReference type="PANTHER" id="PTHR42916:SF1">
    <property type="entry name" value="PROTEIN PHYLLO, CHLOROPLASTIC"/>
    <property type="match status" value="1"/>
</dbReference>
<comment type="cofactor">
    <cofactor evidence="6">
        <name>thiamine diphosphate</name>
        <dbReference type="ChEBI" id="CHEBI:58937"/>
    </cofactor>
    <text evidence="6">Binds 1 thiamine pyrophosphate per subunit.</text>
</comment>
<proteinExistence type="inferred from homology"/>
<evidence type="ECO:0000256" key="1">
    <source>
        <dbReference type="ARBA" id="ARBA00022679"/>
    </source>
</evidence>
<keyword evidence="1 6" id="KW-0808">Transferase</keyword>
<evidence type="ECO:0000259" key="7">
    <source>
        <dbReference type="Pfam" id="PF02776"/>
    </source>
</evidence>
<reference evidence="8 9" key="1">
    <citation type="submission" date="2016-10" db="EMBL/GenBank/DDBJ databases">
        <authorList>
            <person name="de Groot N.N."/>
        </authorList>
    </citation>
    <scope>NUCLEOTIDE SEQUENCE [LARGE SCALE GENOMIC DNA]</scope>
    <source>
        <strain evidence="8 9">DSM 22126</strain>
    </source>
</reference>
<dbReference type="InterPro" id="IPR012001">
    <property type="entry name" value="Thiamin_PyroP_enz_TPP-bd_dom"/>
</dbReference>
<evidence type="ECO:0000313" key="8">
    <source>
        <dbReference type="EMBL" id="SDS84683.1"/>
    </source>
</evidence>
<dbReference type="PIRSF" id="PIRSF004983">
    <property type="entry name" value="MenD"/>
    <property type="match status" value="1"/>
</dbReference>
<dbReference type="InterPro" id="IPR029061">
    <property type="entry name" value="THDP-binding"/>
</dbReference>
<keyword evidence="6" id="KW-0474">Menaquinone biosynthesis</keyword>
<keyword evidence="5 6" id="KW-0464">Manganese</keyword>
<dbReference type="HAMAP" id="MF_01659">
    <property type="entry name" value="MenD"/>
    <property type="match status" value="1"/>
</dbReference>
<dbReference type="CDD" id="cd07037">
    <property type="entry name" value="TPP_PYR_MenD"/>
    <property type="match status" value="1"/>
</dbReference>
<dbReference type="eggNOG" id="COG1165">
    <property type="taxonomic scope" value="Bacteria"/>
</dbReference>
<dbReference type="EMBL" id="LT629776">
    <property type="protein sequence ID" value="SDS84683.1"/>
    <property type="molecule type" value="Genomic_DNA"/>
</dbReference>
<dbReference type="NCBIfam" id="TIGR00173">
    <property type="entry name" value="menD"/>
    <property type="match status" value="1"/>
</dbReference>
<dbReference type="GO" id="GO:0030976">
    <property type="term" value="F:thiamine pyrophosphate binding"/>
    <property type="evidence" value="ECO:0007669"/>
    <property type="project" value="UniProtKB-UniRule"/>
</dbReference>
<name>A0A1H1VIW6_9CELL</name>
<dbReference type="GO" id="GO:0000287">
    <property type="term" value="F:magnesium ion binding"/>
    <property type="evidence" value="ECO:0007669"/>
    <property type="project" value="UniProtKB-UniRule"/>
</dbReference>